<keyword evidence="3" id="KW-1015">Disulfide bond</keyword>
<dbReference type="InterPro" id="IPR036249">
    <property type="entry name" value="Thioredoxin-like_sf"/>
</dbReference>
<name>A0AAJ0G0G4_9HYPO</name>
<dbReference type="SUPFAM" id="SSF52833">
    <property type="entry name" value="Thioredoxin-like"/>
    <property type="match status" value="1"/>
</dbReference>
<comment type="similarity">
    <text evidence="5">Belongs to the thioredoxin family.</text>
</comment>
<evidence type="ECO:0000256" key="5">
    <source>
        <dbReference type="PIRNR" id="PIRNR000077"/>
    </source>
</evidence>
<dbReference type="GO" id="GO:0045454">
    <property type="term" value="P:cell redox homeostasis"/>
    <property type="evidence" value="ECO:0007669"/>
    <property type="project" value="TreeGrafter"/>
</dbReference>
<sequence length="107" mass="11560">MAVIHVGDDDFDTTVLSSSEPVLVNFWAEWSGPSKMIAPALDELSDAYQGRAKVARVNVDKNRALAAKYLVRSLPYMVMYNGGEKVGEQTGAVGKAQLAEMIDKALA</sequence>
<dbReference type="AlphaFoldDB" id="A0AAJ0G0G4"/>
<dbReference type="GO" id="GO:0005829">
    <property type="term" value="C:cytosol"/>
    <property type="evidence" value="ECO:0007669"/>
    <property type="project" value="TreeGrafter"/>
</dbReference>
<evidence type="ECO:0000259" key="6">
    <source>
        <dbReference type="PROSITE" id="PS51352"/>
    </source>
</evidence>
<proteinExistence type="inferred from homology"/>
<dbReference type="CDD" id="cd02947">
    <property type="entry name" value="TRX_family"/>
    <property type="match status" value="1"/>
</dbReference>
<dbReference type="PANTHER" id="PTHR45663:SF11">
    <property type="entry name" value="GEO12009P1"/>
    <property type="match status" value="1"/>
</dbReference>
<evidence type="ECO:0000256" key="1">
    <source>
        <dbReference type="ARBA" id="ARBA00022448"/>
    </source>
</evidence>
<dbReference type="Proteomes" id="UP001251528">
    <property type="component" value="Unassembled WGS sequence"/>
</dbReference>
<organism evidence="7 8">
    <name type="scientific">Conoideocrella luteorostrata</name>
    <dbReference type="NCBI Taxonomy" id="1105319"/>
    <lineage>
        <taxon>Eukaryota</taxon>
        <taxon>Fungi</taxon>
        <taxon>Dikarya</taxon>
        <taxon>Ascomycota</taxon>
        <taxon>Pezizomycotina</taxon>
        <taxon>Sordariomycetes</taxon>
        <taxon>Hypocreomycetidae</taxon>
        <taxon>Hypocreales</taxon>
        <taxon>Clavicipitaceae</taxon>
        <taxon>Conoideocrella</taxon>
    </lineage>
</organism>
<evidence type="ECO:0000256" key="2">
    <source>
        <dbReference type="ARBA" id="ARBA00022982"/>
    </source>
</evidence>
<dbReference type="PROSITE" id="PS51352">
    <property type="entry name" value="THIOREDOXIN_2"/>
    <property type="match status" value="1"/>
</dbReference>
<feature type="domain" description="Thioredoxin" evidence="6">
    <location>
        <begin position="1"/>
        <end position="107"/>
    </location>
</feature>
<keyword evidence="2" id="KW-0249">Electron transport</keyword>
<dbReference type="EMBL" id="JASWJB010000047">
    <property type="protein sequence ID" value="KAK2606050.1"/>
    <property type="molecule type" value="Genomic_DNA"/>
</dbReference>
<evidence type="ECO:0000313" key="8">
    <source>
        <dbReference type="Proteomes" id="UP001251528"/>
    </source>
</evidence>
<comment type="caution">
    <text evidence="7">The sequence shown here is derived from an EMBL/GenBank/DDBJ whole genome shotgun (WGS) entry which is preliminary data.</text>
</comment>
<dbReference type="InterPro" id="IPR013766">
    <property type="entry name" value="Thioredoxin_domain"/>
</dbReference>
<protein>
    <recommendedName>
        <fullName evidence="5">Thioredoxin</fullName>
    </recommendedName>
</protein>
<dbReference type="FunFam" id="3.40.30.10:FF:000001">
    <property type="entry name" value="Thioredoxin"/>
    <property type="match status" value="1"/>
</dbReference>
<reference evidence="7" key="1">
    <citation type="submission" date="2023-06" db="EMBL/GenBank/DDBJ databases">
        <title>Conoideocrella luteorostrata (Hypocreales: Clavicipitaceae), a potential biocontrol fungus for elongate hemlock scale in United States Christmas tree production areas.</title>
        <authorList>
            <person name="Barrett H."/>
            <person name="Lovett B."/>
            <person name="Macias A.M."/>
            <person name="Stajich J.E."/>
            <person name="Kasson M.T."/>
        </authorList>
    </citation>
    <scope>NUCLEOTIDE SEQUENCE</scope>
    <source>
        <strain evidence="7">ARSEF 14590</strain>
    </source>
</reference>
<evidence type="ECO:0000256" key="3">
    <source>
        <dbReference type="ARBA" id="ARBA00023157"/>
    </source>
</evidence>
<dbReference type="PIRSF" id="PIRSF000077">
    <property type="entry name" value="Thioredoxin"/>
    <property type="match status" value="1"/>
</dbReference>
<dbReference type="Pfam" id="PF00085">
    <property type="entry name" value="Thioredoxin"/>
    <property type="match status" value="1"/>
</dbReference>
<evidence type="ECO:0000313" key="7">
    <source>
        <dbReference type="EMBL" id="KAK2606050.1"/>
    </source>
</evidence>
<dbReference type="PANTHER" id="PTHR45663">
    <property type="entry name" value="GEO12009P1"/>
    <property type="match status" value="1"/>
</dbReference>
<dbReference type="NCBIfam" id="TIGR01068">
    <property type="entry name" value="thioredoxin"/>
    <property type="match status" value="1"/>
</dbReference>
<keyword evidence="4" id="KW-0676">Redox-active center</keyword>
<accession>A0AAJ0G0G4</accession>
<dbReference type="InterPro" id="IPR005746">
    <property type="entry name" value="Thioredoxin"/>
</dbReference>
<dbReference type="Gene3D" id="3.40.30.10">
    <property type="entry name" value="Glutaredoxin"/>
    <property type="match status" value="1"/>
</dbReference>
<keyword evidence="1" id="KW-0813">Transport</keyword>
<gene>
    <name evidence="7" type="ORF">QQS21_003568</name>
</gene>
<dbReference type="GO" id="GO:0015035">
    <property type="term" value="F:protein-disulfide reductase activity"/>
    <property type="evidence" value="ECO:0007669"/>
    <property type="project" value="InterPro"/>
</dbReference>
<keyword evidence="8" id="KW-1185">Reference proteome</keyword>
<evidence type="ECO:0000256" key="4">
    <source>
        <dbReference type="ARBA" id="ARBA00023284"/>
    </source>
</evidence>